<dbReference type="InterPro" id="IPR003256">
    <property type="entry name" value="Ribosomal_uL24"/>
</dbReference>
<dbReference type="PANTHER" id="PTHR12903">
    <property type="entry name" value="MITOCHONDRIAL RIBOSOMAL PROTEIN L24"/>
    <property type="match status" value="1"/>
</dbReference>
<evidence type="ECO:0000313" key="9">
    <source>
        <dbReference type="Proteomes" id="UP000034752"/>
    </source>
</evidence>
<comment type="subunit">
    <text evidence="5">Part of the 50S ribosomal subunit.</text>
</comment>
<comment type="function">
    <text evidence="5">One of two assembly initiator proteins, it binds directly to the 5'-end of the 23S rRNA, where it nucleates assembly of the 50S subunit.</text>
</comment>
<dbReference type="SUPFAM" id="SSF50104">
    <property type="entry name" value="Translation proteins SH3-like domain"/>
    <property type="match status" value="1"/>
</dbReference>
<evidence type="ECO:0000256" key="5">
    <source>
        <dbReference type="HAMAP-Rule" id="MF_01326"/>
    </source>
</evidence>
<dbReference type="InterPro" id="IPR041988">
    <property type="entry name" value="Ribosomal_uL24_KOW"/>
</dbReference>
<dbReference type="EMBL" id="LCIJ01000005">
    <property type="protein sequence ID" value="KKT52934.1"/>
    <property type="molecule type" value="Genomic_DNA"/>
</dbReference>
<dbReference type="InterPro" id="IPR005825">
    <property type="entry name" value="Ribosomal_uL24_CS"/>
</dbReference>
<dbReference type="InterPro" id="IPR014722">
    <property type="entry name" value="Rib_uL2_dom2"/>
</dbReference>
<dbReference type="GO" id="GO:1990904">
    <property type="term" value="C:ribonucleoprotein complex"/>
    <property type="evidence" value="ECO:0007669"/>
    <property type="project" value="UniProtKB-KW"/>
</dbReference>
<dbReference type="GO" id="GO:0019843">
    <property type="term" value="F:rRNA binding"/>
    <property type="evidence" value="ECO:0007669"/>
    <property type="project" value="UniProtKB-UniRule"/>
</dbReference>
<protein>
    <recommendedName>
        <fullName evidence="4 5">Large ribosomal subunit protein uL24</fullName>
    </recommendedName>
</protein>
<dbReference type="InterPro" id="IPR008991">
    <property type="entry name" value="Translation_prot_SH3-like_sf"/>
</dbReference>
<dbReference type="Gene3D" id="2.30.30.30">
    <property type="match status" value="1"/>
</dbReference>
<dbReference type="CDD" id="cd06089">
    <property type="entry name" value="KOW_RPL26"/>
    <property type="match status" value="1"/>
</dbReference>
<evidence type="ECO:0000256" key="1">
    <source>
        <dbReference type="ARBA" id="ARBA00010618"/>
    </source>
</evidence>
<dbReference type="SMART" id="SM00739">
    <property type="entry name" value="KOW"/>
    <property type="match status" value="1"/>
</dbReference>
<comment type="function">
    <text evidence="5">One of the proteins that surrounds the polypeptide exit tunnel on the outside of the subunit.</text>
</comment>
<dbReference type="NCBIfam" id="TIGR01079">
    <property type="entry name" value="rplX_bact"/>
    <property type="match status" value="1"/>
</dbReference>
<feature type="domain" description="KOW" evidence="7">
    <location>
        <begin position="2"/>
        <end position="29"/>
    </location>
</feature>
<comment type="caution">
    <text evidence="8">The sequence shown here is derived from an EMBL/GenBank/DDBJ whole genome shotgun (WGS) entry which is preliminary data.</text>
</comment>
<dbReference type="InterPro" id="IPR005824">
    <property type="entry name" value="KOW"/>
</dbReference>
<dbReference type="GO" id="GO:0005840">
    <property type="term" value="C:ribosome"/>
    <property type="evidence" value="ECO:0007669"/>
    <property type="project" value="UniProtKB-KW"/>
</dbReference>
<evidence type="ECO:0000256" key="2">
    <source>
        <dbReference type="ARBA" id="ARBA00022980"/>
    </source>
</evidence>
<reference evidence="8 9" key="1">
    <citation type="journal article" date="2015" name="Nature">
        <title>rRNA introns, odd ribosomes, and small enigmatic genomes across a large radiation of phyla.</title>
        <authorList>
            <person name="Brown C.T."/>
            <person name="Hug L.A."/>
            <person name="Thomas B.C."/>
            <person name="Sharon I."/>
            <person name="Castelle C.J."/>
            <person name="Singh A."/>
            <person name="Wilkins M.J."/>
            <person name="Williams K.H."/>
            <person name="Banfield J.F."/>
        </authorList>
    </citation>
    <scope>NUCLEOTIDE SEQUENCE [LARGE SCALE GENOMIC DNA]</scope>
</reference>
<keyword evidence="3 5" id="KW-0687">Ribonucleoprotein</keyword>
<proteinExistence type="inferred from homology"/>
<dbReference type="InterPro" id="IPR057264">
    <property type="entry name" value="Ribosomal_uL24_C"/>
</dbReference>
<dbReference type="PROSITE" id="PS01108">
    <property type="entry name" value="RIBOSOMAL_L24"/>
    <property type="match status" value="1"/>
</dbReference>
<gene>
    <name evidence="5" type="primary">rplX</name>
    <name evidence="8" type="ORF">VE96_C0005G0023</name>
</gene>
<evidence type="ECO:0000256" key="4">
    <source>
        <dbReference type="ARBA" id="ARBA00035206"/>
    </source>
</evidence>
<keyword evidence="5" id="KW-0694">RNA-binding</keyword>
<name>A0A0G1KYF3_UNCK3</name>
<keyword evidence="2 5" id="KW-0689">Ribosomal protein</keyword>
<evidence type="ECO:0000256" key="3">
    <source>
        <dbReference type="ARBA" id="ARBA00023274"/>
    </source>
</evidence>
<keyword evidence="5" id="KW-0699">rRNA-binding</keyword>
<evidence type="ECO:0000256" key="6">
    <source>
        <dbReference type="RuleBase" id="RU003477"/>
    </source>
</evidence>
<dbReference type="HAMAP" id="MF_01326_B">
    <property type="entry name" value="Ribosomal_uL24_B"/>
    <property type="match status" value="1"/>
</dbReference>
<accession>A0A0G1KYF3</accession>
<dbReference type="Pfam" id="PF17136">
    <property type="entry name" value="ribosomal_L24"/>
    <property type="match status" value="1"/>
</dbReference>
<evidence type="ECO:0000313" key="8">
    <source>
        <dbReference type="EMBL" id="KKT52934.1"/>
    </source>
</evidence>
<dbReference type="Proteomes" id="UP000034752">
    <property type="component" value="Unassembled WGS sequence"/>
</dbReference>
<dbReference type="AlphaFoldDB" id="A0A0G1KYF3"/>
<organism evidence="8 9">
    <name type="scientific">candidate division Kazan bacterium GW2011_GWA1_44_22</name>
    <dbReference type="NCBI Taxonomy" id="1620410"/>
    <lineage>
        <taxon>Bacteria</taxon>
        <taxon>Bacteria division Kazan-3B-28</taxon>
    </lineage>
</organism>
<dbReference type="GO" id="GO:0003735">
    <property type="term" value="F:structural constituent of ribosome"/>
    <property type="evidence" value="ECO:0007669"/>
    <property type="project" value="InterPro"/>
</dbReference>
<sequence>MKIKKGDTILVIAGRDRGKTGKVTSVNPTQQTVKVSGINISKKHLRPKRGAAGGGITEVAVPLSISKVMFMCSHCNKPVRLGSKTTTAGNKERICRVCKSTV</sequence>
<dbReference type="GO" id="GO:0006412">
    <property type="term" value="P:translation"/>
    <property type="evidence" value="ECO:0007669"/>
    <property type="project" value="UniProtKB-UniRule"/>
</dbReference>
<comment type="similarity">
    <text evidence="1 5 6">Belongs to the universal ribosomal protein uL24 family.</text>
</comment>
<evidence type="ECO:0000259" key="7">
    <source>
        <dbReference type="SMART" id="SM00739"/>
    </source>
</evidence>
<dbReference type="Pfam" id="PF00467">
    <property type="entry name" value="KOW"/>
    <property type="match status" value="1"/>
</dbReference>